<sequence length="297" mass="34160">MPVLFVAVCTWRKRGCGNRKLRGNKGDGMHDVKIKLADVKEQIEKKVNHPYLLRYIDSPVIDEDKLLLLISFLDDVEIPDTKAEKYAVTAMLIQIALDTHELVKNDESEDKGLKHRQLTVLAGVYYSGLYYKILAAFDDIKMIRAFADGIKDVNEHKISLYQKSPDAVDSLMNSVKKIEASLFEKLADAFSKAAWKEVISNLLFIKRLITEKQEFMKEGTSVVFEALKKLTFPKVKDMSAEQRRYLILICDRYIDFSRNIVDQSMRKFPLANELLEQRIHCIFNKSQSVAKTFVEEG</sequence>
<dbReference type="Gene3D" id="1.20.120.1450">
    <property type="match status" value="1"/>
</dbReference>
<gene>
    <name evidence="1" type="ORF">DFO70_11212</name>
</gene>
<dbReference type="Pfam" id="PF07307">
    <property type="entry name" value="HEPPP_synt_1"/>
    <property type="match status" value="1"/>
</dbReference>
<reference evidence="1 2" key="1">
    <citation type="submission" date="2018-06" db="EMBL/GenBank/DDBJ databases">
        <title>Freshwater and sediment microbial communities from various areas in North America, analyzing microbe dynamics in response to fracking.</title>
        <authorList>
            <person name="Lamendella R."/>
        </authorList>
    </citation>
    <scope>NUCLEOTIDE SEQUENCE [LARGE SCALE GENOMIC DNA]</scope>
    <source>
        <strain evidence="1 2">14_TX</strain>
    </source>
</reference>
<dbReference type="GO" id="GO:0009234">
    <property type="term" value="P:menaquinone biosynthetic process"/>
    <property type="evidence" value="ECO:0007669"/>
    <property type="project" value="InterPro"/>
</dbReference>
<evidence type="ECO:0000313" key="2">
    <source>
        <dbReference type="Proteomes" id="UP000252731"/>
    </source>
</evidence>
<evidence type="ECO:0000313" key="1">
    <source>
        <dbReference type="EMBL" id="RBP88981.1"/>
    </source>
</evidence>
<protein>
    <submittedName>
        <fullName evidence="1">Heptaprenyl diphosphate synthase</fullName>
    </submittedName>
</protein>
<keyword evidence="2" id="KW-1185">Reference proteome</keyword>
<dbReference type="InterPro" id="IPR009920">
    <property type="entry name" value="HEPPP_synth_su1"/>
</dbReference>
<dbReference type="AlphaFoldDB" id="A0A366JP44"/>
<dbReference type="STRING" id="1399.VL14_02010"/>
<dbReference type="EMBL" id="QNSF01000012">
    <property type="protein sequence ID" value="RBP88981.1"/>
    <property type="molecule type" value="Genomic_DNA"/>
</dbReference>
<organism evidence="1 2">
    <name type="scientific">Cytobacillus firmus</name>
    <name type="common">Bacillus firmus</name>
    <dbReference type="NCBI Taxonomy" id="1399"/>
    <lineage>
        <taxon>Bacteria</taxon>
        <taxon>Bacillati</taxon>
        <taxon>Bacillota</taxon>
        <taxon>Bacilli</taxon>
        <taxon>Bacillales</taxon>
        <taxon>Bacillaceae</taxon>
        <taxon>Cytobacillus</taxon>
    </lineage>
</organism>
<proteinExistence type="predicted"/>
<accession>A0A366JP44</accession>
<name>A0A366JP44_CYTFI</name>
<comment type="caution">
    <text evidence="1">The sequence shown here is derived from an EMBL/GenBank/DDBJ whole genome shotgun (WGS) entry which is preliminary data.</text>
</comment>
<dbReference type="Proteomes" id="UP000252731">
    <property type="component" value="Unassembled WGS sequence"/>
</dbReference>